<dbReference type="Proteomes" id="UP000863257">
    <property type="component" value="Unassembled WGS sequence"/>
</dbReference>
<gene>
    <name evidence="1" type="ORF">I7730_14695</name>
</gene>
<reference evidence="1" key="1">
    <citation type="journal article" date="2018" name="Genome Biol.">
        <title>SKESA: strategic k-mer extension for scrupulous assemblies.</title>
        <authorList>
            <person name="Souvorov A."/>
            <person name="Agarwala R."/>
            <person name="Lipman D.J."/>
        </authorList>
    </citation>
    <scope>NUCLEOTIDE SEQUENCE</scope>
    <source>
        <strain evidence="1">BCW_3452</strain>
    </source>
</reference>
<evidence type="ECO:0008006" key="2">
    <source>
        <dbReference type="Google" id="ProtNLM"/>
    </source>
</evidence>
<dbReference type="AlphaFoldDB" id="A0A8H9N1C8"/>
<evidence type="ECO:0000313" key="1">
    <source>
        <dbReference type="EMBL" id="HAS8541025.1"/>
    </source>
</evidence>
<name>A0A8H9N1C8_VIBVL</name>
<protein>
    <recommendedName>
        <fullName evidence="2">Wadjet protein JetD C-terminal domain-containing protein</fullName>
    </recommendedName>
</protein>
<reference evidence="1" key="2">
    <citation type="submission" date="2019-01" db="EMBL/GenBank/DDBJ databases">
        <authorList>
            <consortium name="NCBI Pathogen Detection Project"/>
        </authorList>
    </citation>
    <scope>NUCLEOTIDE SEQUENCE</scope>
    <source>
        <strain evidence="1">BCW_3452</strain>
    </source>
</reference>
<sequence length="313" mass="36181">MDYKKGSKLIEFEYEKFEFMRKSDSKGHFKQHIPALLDKIDKGKPVFFKRLLIGLAEDGFPPAETQQMFETTNIGNGRQCVKIATSKLNCYRELRARYLRELEVSPKAIAAVKGQSHSKSSSGAMLQIYTHENDANPYCVLIENGIPRAVPNLKKKLLLIENLELFIHYKKVLEYINKKCGRVHGGEVALTSWDIAYSQGSGILNKQHLSVLSRYQVIECLFDLDYGGYITYITLKNRLRGVKVKFLAPTEFNKVFEQYGFEMPQSEYIQIENMLKGGRHSKIFKEIMKTALRHRLKVEQEVYLLDETIYDKC</sequence>
<dbReference type="EMBL" id="DACRBY010000017">
    <property type="protein sequence ID" value="HAS8541025.1"/>
    <property type="molecule type" value="Genomic_DNA"/>
</dbReference>
<proteinExistence type="predicted"/>
<accession>A0A8H9N1C8</accession>
<organism evidence="1">
    <name type="scientific">Vibrio vulnificus</name>
    <dbReference type="NCBI Taxonomy" id="672"/>
    <lineage>
        <taxon>Bacteria</taxon>
        <taxon>Pseudomonadati</taxon>
        <taxon>Pseudomonadota</taxon>
        <taxon>Gammaproteobacteria</taxon>
        <taxon>Vibrionales</taxon>
        <taxon>Vibrionaceae</taxon>
        <taxon>Vibrio</taxon>
    </lineage>
</organism>
<comment type="caution">
    <text evidence="1">The sequence shown here is derived from an EMBL/GenBank/DDBJ whole genome shotgun (WGS) entry which is preliminary data.</text>
</comment>